<dbReference type="AlphaFoldDB" id="A0A2H0KH82"/>
<evidence type="ECO:0000313" key="1">
    <source>
        <dbReference type="EMBL" id="PIQ69744.1"/>
    </source>
</evidence>
<organism evidence="1 2">
    <name type="scientific">Candidatus Shapirobacteria bacterium CG11_big_fil_rev_8_21_14_0_20_40_12</name>
    <dbReference type="NCBI Taxonomy" id="1974889"/>
    <lineage>
        <taxon>Bacteria</taxon>
        <taxon>Candidatus Shapironibacteriota</taxon>
    </lineage>
</organism>
<dbReference type="Proteomes" id="UP000231371">
    <property type="component" value="Unassembled WGS sequence"/>
</dbReference>
<sequence>MIFFCFFNIGFDKIRLVFKVRLFTPKNKISPIKEFLDDCSPNLRTKILRQLKYVEEYGLNPAIPNIKKISGTSLWELRILGKDNVRIFCLSLPNEEVKILHILNKKKQKTPARELNIALKRSQEVLDL</sequence>
<accession>A0A2H0KH82</accession>
<evidence type="ECO:0008006" key="3">
    <source>
        <dbReference type="Google" id="ProtNLM"/>
    </source>
</evidence>
<protein>
    <recommendedName>
        <fullName evidence="3">Addiction module toxin RelE</fullName>
    </recommendedName>
</protein>
<comment type="caution">
    <text evidence="1">The sequence shown here is derived from an EMBL/GenBank/DDBJ whole genome shotgun (WGS) entry which is preliminary data.</text>
</comment>
<name>A0A2H0KH82_9BACT</name>
<gene>
    <name evidence="1" type="ORF">COV89_04095</name>
</gene>
<proteinExistence type="predicted"/>
<reference evidence="1 2" key="1">
    <citation type="submission" date="2017-09" db="EMBL/GenBank/DDBJ databases">
        <title>Depth-based differentiation of microbial function through sediment-hosted aquifers and enrichment of novel symbionts in the deep terrestrial subsurface.</title>
        <authorList>
            <person name="Probst A.J."/>
            <person name="Ladd B."/>
            <person name="Jarett J.K."/>
            <person name="Geller-Mcgrath D.E."/>
            <person name="Sieber C.M."/>
            <person name="Emerson J.B."/>
            <person name="Anantharaman K."/>
            <person name="Thomas B.C."/>
            <person name="Malmstrom R."/>
            <person name="Stieglmeier M."/>
            <person name="Klingl A."/>
            <person name="Woyke T."/>
            <person name="Ryan C.M."/>
            <person name="Banfield J.F."/>
        </authorList>
    </citation>
    <scope>NUCLEOTIDE SEQUENCE [LARGE SCALE GENOMIC DNA]</scope>
    <source>
        <strain evidence="1">CG11_big_fil_rev_8_21_14_0_20_40_12</strain>
    </source>
</reference>
<dbReference type="Pfam" id="PF05973">
    <property type="entry name" value="Gp49"/>
    <property type="match status" value="1"/>
</dbReference>
<evidence type="ECO:0000313" key="2">
    <source>
        <dbReference type="Proteomes" id="UP000231371"/>
    </source>
</evidence>
<dbReference type="InterPro" id="IPR009241">
    <property type="entry name" value="HigB-like"/>
</dbReference>
<dbReference type="EMBL" id="PCVI01000064">
    <property type="protein sequence ID" value="PIQ69744.1"/>
    <property type="molecule type" value="Genomic_DNA"/>
</dbReference>